<reference evidence="8 9" key="1">
    <citation type="submission" date="2017-02" db="EMBL/GenBank/DDBJ databases">
        <authorList>
            <person name="Peterson S.W."/>
        </authorList>
    </citation>
    <scope>NUCLEOTIDE SEQUENCE [LARGE SCALE GENOMIC DNA]</scope>
    <source>
        <strain evidence="8 9">ATCC 17233</strain>
    </source>
</reference>
<evidence type="ECO:0000256" key="1">
    <source>
        <dbReference type="ARBA" id="ARBA00004651"/>
    </source>
</evidence>
<feature type="transmembrane region" description="Helical" evidence="6">
    <location>
        <begin position="609"/>
        <end position="636"/>
    </location>
</feature>
<dbReference type="Proteomes" id="UP000189857">
    <property type="component" value="Unassembled WGS sequence"/>
</dbReference>
<keyword evidence="3 6" id="KW-0812">Transmembrane</keyword>
<dbReference type="PANTHER" id="PTHR46795">
    <property type="entry name" value="ABC TRANSPORTER PERMEASE-RELATED-RELATED"/>
    <property type="match status" value="1"/>
</dbReference>
<feature type="domain" description="ABC3 transporter permease C-terminal" evidence="7">
    <location>
        <begin position="64"/>
        <end position="174"/>
    </location>
</feature>
<dbReference type="OrthoDB" id="9781780at2"/>
<dbReference type="AlphaFoldDB" id="A0A1T4N108"/>
<dbReference type="PANTHER" id="PTHR46795:SF3">
    <property type="entry name" value="ABC TRANSPORTER PERMEASE"/>
    <property type="match status" value="1"/>
</dbReference>
<feature type="transmembrane region" description="Helical" evidence="6">
    <location>
        <begin position="288"/>
        <end position="314"/>
    </location>
</feature>
<dbReference type="RefSeq" id="WP_078787252.1">
    <property type="nucleotide sequence ID" value="NZ_FMTO01000007.1"/>
</dbReference>
<evidence type="ECO:0000256" key="3">
    <source>
        <dbReference type="ARBA" id="ARBA00022692"/>
    </source>
</evidence>
<feature type="transmembrane region" description="Helical" evidence="6">
    <location>
        <begin position="17"/>
        <end position="37"/>
    </location>
</feature>
<evidence type="ECO:0000256" key="2">
    <source>
        <dbReference type="ARBA" id="ARBA00022475"/>
    </source>
</evidence>
<dbReference type="Pfam" id="PF02687">
    <property type="entry name" value="FtsX"/>
    <property type="match status" value="1"/>
</dbReference>
<name>A0A1T4N108_9FIRM</name>
<feature type="transmembrane region" description="Helical" evidence="6">
    <location>
        <begin position="157"/>
        <end position="181"/>
    </location>
</feature>
<keyword evidence="9" id="KW-1185">Reference proteome</keyword>
<keyword evidence="4 6" id="KW-1133">Transmembrane helix</keyword>
<feature type="transmembrane region" description="Helical" evidence="6">
    <location>
        <begin position="104"/>
        <end position="137"/>
    </location>
</feature>
<feature type="transmembrane region" description="Helical" evidence="6">
    <location>
        <begin position="57"/>
        <end position="83"/>
    </location>
</feature>
<evidence type="ECO:0000256" key="4">
    <source>
        <dbReference type="ARBA" id="ARBA00022989"/>
    </source>
</evidence>
<evidence type="ECO:0000313" key="9">
    <source>
        <dbReference type="Proteomes" id="UP000189857"/>
    </source>
</evidence>
<evidence type="ECO:0000256" key="5">
    <source>
        <dbReference type="ARBA" id="ARBA00023136"/>
    </source>
</evidence>
<keyword evidence="5 6" id="KW-0472">Membrane</keyword>
<sequence length="739" mass="82973">MLFKMALKNIRKSIKDYAIYFFTLIIGVAVFYIFNAIEDQTAYMVVTKDTRQMAKILGDVLSGLSVFVAIVLGLLIVFASRFLMKRRNKEFATYILLGMSKKEISLIIFYETIIIGLVSLGVGLVIGLGLSQVMSVLVSNLFEADMRSFRFVISNGAIIKTIINFAVIYAIVIIFDTVMVGKTKLINLIQASKKSEKIRLKNPIVCVIIFILSGVALAYAYHTVISLGIEALGKEGMIKFGMAICIGAVSTFFVFWSVSGLLLKVLMTFKRGYYKKLNSFTLRQLSSSVNTMVFAMTIICLLLFFTICGLSAAFTLRNSMNKTIKEVANADWEQRVGINYSVIEALNGDTDRIYDKDGEKYIDLSVIEAKSPIEVWQMAGDSSDEALNRAAEMMKEAHNVDVFGKYGEEYKKCFKKYVETTIYVSPGFYTAKALGKAYDELINNYGEVTEYDKNLDYIVRLSDYNDLANLRGWDKIELAEDEYAVGANFRVMVEYRNKALKNGEVIDIYGRKLKPARNKVIEAGLDISSSREDEGFFIVPDSVIDNMGDKSIICQKLFMGNYDLSNNVTAQQMDEKLTEMVSSCKTEDTEFITYGHMTVSKYSIVKNSIGFTAIATFLFLYLGIVFLITSAVILALKALSDSADSMERYDMLRKIGVEEKDINGSLFRQQGIFFILPMILALIHSIFGIKFINKALIIFTDTHILSAIIATSLIIIAIYGGYFIITYLYSKQIIKGKTK</sequence>
<feature type="transmembrane region" description="Helical" evidence="6">
    <location>
        <begin position="241"/>
        <end position="267"/>
    </location>
</feature>
<evidence type="ECO:0000256" key="6">
    <source>
        <dbReference type="SAM" id="Phobius"/>
    </source>
</evidence>
<protein>
    <submittedName>
        <fullName evidence="8">Putative ABC transport system permease protein</fullName>
    </submittedName>
</protein>
<gene>
    <name evidence="8" type="ORF">SAMN02745110_01413</name>
</gene>
<evidence type="ECO:0000259" key="7">
    <source>
        <dbReference type="Pfam" id="PF02687"/>
    </source>
</evidence>
<feature type="transmembrane region" description="Helical" evidence="6">
    <location>
        <begin position="672"/>
        <end position="692"/>
    </location>
</feature>
<dbReference type="EMBL" id="FUXA01000008">
    <property type="protein sequence ID" value="SJZ72912.1"/>
    <property type="molecule type" value="Genomic_DNA"/>
</dbReference>
<evidence type="ECO:0000313" key="8">
    <source>
        <dbReference type="EMBL" id="SJZ72912.1"/>
    </source>
</evidence>
<comment type="subcellular location">
    <subcellularLocation>
        <location evidence="1">Cell membrane</location>
        <topology evidence="1">Multi-pass membrane protein</topology>
    </subcellularLocation>
</comment>
<accession>A0A1T4N108</accession>
<organism evidence="8 9">
    <name type="scientific">Eubacterium ruminantium</name>
    <dbReference type="NCBI Taxonomy" id="42322"/>
    <lineage>
        <taxon>Bacteria</taxon>
        <taxon>Bacillati</taxon>
        <taxon>Bacillota</taxon>
        <taxon>Clostridia</taxon>
        <taxon>Eubacteriales</taxon>
        <taxon>Eubacteriaceae</taxon>
        <taxon>Eubacterium</taxon>
    </lineage>
</organism>
<feature type="transmembrane region" description="Helical" evidence="6">
    <location>
        <begin position="202"/>
        <end position="221"/>
    </location>
</feature>
<dbReference type="InterPro" id="IPR052536">
    <property type="entry name" value="ABC-4_Integral_Memb_Prot"/>
</dbReference>
<dbReference type="InterPro" id="IPR003838">
    <property type="entry name" value="ABC3_permease_C"/>
</dbReference>
<proteinExistence type="predicted"/>
<feature type="transmembrane region" description="Helical" evidence="6">
    <location>
        <begin position="704"/>
        <end position="729"/>
    </location>
</feature>
<keyword evidence="2" id="KW-1003">Cell membrane</keyword>
<dbReference type="GO" id="GO:0005886">
    <property type="term" value="C:plasma membrane"/>
    <property type="evidence" value="ECO:0007669"/>
    <property type="project" value="UniProtKB-SubCell"/>
</dbReference>